<evidence type="ECO:0000313" key="1">
    <source>
        <dbReference type="EMBL" id="QHT37303.1"/>
    </source>
</evidence>
<sequence>MVVCPVCKEDKMIKDLVKPSYKQKKNICKKCCAKKKRDWSQSEKGGIKSILDHMKVRSDKLRIKRPEFHNIDVDYDYIAKLLIEQNYKCAHTGIHMTWENNSPYKVSPDRIDNNKGYVRGNIRLTCWQANCARGRYHDEHFKTMCAHAALHNETIYFDMNTNTLQINPIYLNINTLENRNATNTIDLNSDHEMSE</sequence>
<reference evidence="1" key="1">
    <citation type="journal article" date="2020" name="Nature">
        <title>Giant virus diversity and host interactions through global metagenomics.</title>
        <authorList>
            <person name="Schulz F."/>
            <person name="Roux S."/>
            <person name="Paez-Espino D."/>
            <person name="Jungbluth S."/>
            <person name="Walsh D.A."/>
            <person name="Denef V.J."/>
            <person name="McMahon K.D."/>
            <person name="Konstantinidis K.T."/>
            <person name="Eloe-Fadrosh E.A."/>
            <person name="Kyrpides N.C."/>
            <person name="Woyke T."/>
        </authorList>
    </citation>
    <scope>NUCLEOTIDE SEQUENCE</scope>
    <source>
        <strain evidence="1">GVMAG-S-ERX555967-131</strain>
    </source>
</reference>
<organism evidence="1">
    <name type="scientific">viral metagenome</name>
    <dbReference type="NCBI Taxonomy" id="1070528"/>
    <lineage>
        <taxon>unclassified sequences</taxon>
        <taxon>metagenomes</taxon>
        <taxon>organismal metagenomes</taxon>
    </lineage>
</organism>
<name>A0A6C0F9M6_9ZZZZ</name>
<protein>
    <submittedName>
        <fullName evidence="1">Uncharacterized protein</fullName>
    </submittedName>
</protein>
<accession>A0A6C0F9M6</accession>
<dbReference type="AlphaFoldDB" id="A0A6C0F9M6"/>
<dbReference type="EMBL" id="MN738792">
    <property type="protein sequence ID" value="QHT37303.1"/>
    <property type="molecule type" value="Genomic_DNA"/>
</dbReference>
<proteinExistence type="predicted"/>
<dbReference type="Gene3D" id="3.30.40.220">
    <property type="match status" value="1"/>
</dbReference>